<dbReference type="STRING" id="425514.SAMN05443550_104169"/>
<evidence type="ECO:0000313" key="3">
    <source>
        <dbReference type="Proteomes" id="UP000198850"/>
    </source>
</evidence>
<dbReference type="EMBL" id="FNRA01000004">
    <property type="protein sequence ID" value="SEA63345.1"/>
    <property type="molecule type" value="Genomic_DNA"/>
</dbReference>
<dbReference type="Proteomes" id="UP000198850">
    <property type="component" value="Unassembled WGS sequence"/>
</dbReference>
<keyword evidence="3" id="KW-1185">Reference proteome</keyword>
<evidence type="ECO:0000313" key="2">
    <source>
        <dbReference type="EMBL" id="SEA63345.1"/>
    </source>
</evidence>
<name>A0A1H4CSH0_9SPHI</name>
<dbReference type="AlphaFoldDB" id="A0A1H4CSH0"/>
<gene>
    <name evidence="2" type="ORF">SAMN05443550_104169</name>
</gene>
<keyword evidence="1" id="KW-0472">Membrane</keyword>
<protein>
    <submittedName>
        <fullName evidence="2">Uncharacterized protein</fullName>
    </submittedName>
</protein>
<sequence>MDRRKFVTQSSLVVAGILASATIPALGHTYYQDAMTEKRDQKQRYRPRTKSGMVGVAAGIAFPGNSVQLYQ</sequence>
<evidence type="ECO:0000256" key="1">
    <source>
        <dbReference type="SAM" id="Phobius"/>
    </source>
</evidence>
<reference evidence="2 3" key="1">
    <citation type="submission" date="2016-10" db="EMBL/GenBank/DDBJ databases">
        <authorList>
            <person name="de Groot N.N."/>
        </authorList>
    </citation>
    <scope>NUCLEOTIDE SEQUENCE [LARGE SCALE GENOMIC DNA]</scope>
    <source>
        <strain evidence="2 3">DSM 19033</strain>
    </source>
</reference>
<accession>A0A1H4CSH0</accession>
<keyword evidence="1" id="KW-0812">Transmembrane</keyword>
<feature type="transmembrane region" description="Helical" evidence="1">
    <location>
        <begin position="12"/>
        <end position="31"/>
    </location>
</feature>
<organism evidence="2 3">
    <name type="scientific">Pedobacter hartonius</name>
    <dbReference type="NCBI Taxonomy" id="425514"/>
    <lineage>
        <taxon>Bacteria</taxon>
        <taxon>Pseudomonadati</taxon>
        <taxon>Bacteroidota</taxon>
        <taxon>Sphingobacteriia</taxon>
        <taxon>Sphingobacteriales</taxon>
        <taxon>Sphingobacteriaceae</taxon>
        <taxon>Pedobacter</taxon>
    </lineage>
</organism>
<proteinExistence type="predicted"/>
<keyword evidence="1" id="KW-1133">Transmembrane helix</keyword>